<evidence type="ECO:0000256" key="1">
    <source>
        <dbReference type="SAM" id="Phobius"/>
    </source>
</evidence>
<dbReference type="AlphaFoldDB" id="A0A9N9EDG4"/>
<reference evidence="2" key="1">
    <citation type="submission" date="2021-06" db="EMBL/GenBank/DDBJ databases">
        <authorList>
            <person name="Kallberg Y."/>
            <person name="Tangrot J."/>
            <person name="Rosling A."/>
        </authorList>
    </citation>
    <scope>NUCLEOTIDE SEQUENCE</scope>
    <source>
        <strain evidence="2">MA453B</strain>
    </source>
</reference>
<keyword evidence="3" id="KW-1185">Reference proteome</keyword>
<evidence type="ECO:0000313" key="3">
    <source>
        <dbReference type="Proteomes" id="UP000789405"/>
    </source>
</evidence>
<keyword evidence="1" id="KW-1133">Transmembrane helix</keyword>
<proteinExistence type="predicted"/>
<keyword evidence="1" id="KW-0812">Transmembrane</keyword>
<name>A0A9N9EDG4_9GLOM</name>
<comment type="caution">
    <text evidence="2">The sequence shown here is derived from an EMBL/GenBank/DDBJ whole genome shotgun (WGS) entry which is preliminary data.</text>
</comment>
<feature type="transmembrane region" description="Helical" evidence="1">
    <location>
        <begin position="30"/>
        <end position="54"/>
    </location>
</feature>
<dbReference type="Proteomes" id="UP000789405">
    <property type="component" value="Unassembled WGS sequence"/>
</dbReference>
<keyword evidence="1" id="KW-0472">Membrane</keyword>
<accession>A0A9N9EDG4</accession>
<sequence length="137" mass="15847">MLHNRVSTPINLSKHLYKRQFSSLTNNTTLITLMIVTAAILGLLLIFVIAIVLYRQRRNQRRISDSRLKPLQLVQNEPLLRHGKYSNSKSNKFKKDNRYSLPATKSNAAVNVRKFEIRLSMPVELAKPIKEYTTVQL</sequence>
<evidence type="ECO:0000313" key="2">
    <source>
        <dbReference type="EMBL" id="CAG8674036.1"/>
    </source>
</evidence>
<protein>
    <submittedName>
        <fullName evidence="2">27128_t:CDS:1</fullName>
    </submittedName>
</protein>
<organism evidence="2 3">
    <name type="scientific">Dentiscutata erythropus</name>
    <dbReference type="NCBI Taxonomy" id="1348616"/>
    <lineage>
        <taxon>Eukaryota</taxon>
        <taxon>Fungi</taxon>
        <taxon>Fungi incertae sedis</taxon>
        <taxon>Mucoromycota</taxon>
        <taxon>Glomeromycotina</taxon>
        <taxon>Glomeromycetes</taxon>
        <taxon>Diversisporales</taxon>
        <taxon>Gigasporaceae</taxon>
        <taxon>Dentiscutata</taxon>
    </lineage>
</organism>
<gene>
    <name evidence="2" type="ORF">DERYTH_LOCUS11412</name>
</gene>
<dbReference type="EMBL" id="CAJVPY010007032">
    <property type="protein sequence ID" value="CAG8674036.1"/>
    <property type="molecule type" value="Genomic_DNA"/>
</dbReference>
<dbReference type="OrthoDB" id="2444770at2759"/>